<comment type="similarity">
    <text evidence="1">Belongs to the short-chain dehydrogenases/reductases (SDR) family.</text>
</comment>
<dbReference type="SUPFAM" id="SSF51735">
    <property type="entry name" value="NAD(P)-binding Rossmann-fold domains"/>
    <property type="match status" value="1"/>
</dbReference>
<dbReference type="Gene3D" id="3.40.50.720">
    <property type="entry name" value="NAD(P)-binding Rossmann-like Domain"/>
    <property type="match status" value="1"/>
</dbReference>
<dbReference type="PANTHER" id="PTHR24321:SF8">
    <property type="entry name" value="ESTRADIOL 17-BETA-DEHYDROGENASE 8-RELATED"/>
    <property type="match status" value="1"/>
</dbReference>
<keyword evidence="2" id="KW-0560">Oxidoreductase</keyword>
<reference evidence="3" key="1">
    <citation type="submission" date="2020-05" db="EMBL/GenBank/DDBJ databases">
        <authorList>
            <person name="Chiriac C."/>
            <person name="Salcher M."/>
            <person name="Ghai R."/>
            <person name="Kavagutti S V."/>
        </authorList>
    </citation>
    <scope>NUCLEOTIDE SEQUENCE</scope>
</reference>
<evidence type="ECO:0000256" key="1">
    <source>
        <dbReference type="ARBA" id="ARBA00006484"/>
    </source>
</evidence>
<dbReference type="EMBL" id="CAFBNE010000050">
    <property type="protein sequence ID" value="CAB4952821.1"/>
    <property type="molecule type" value="Genomic_DNA"/>
</dbReference>
<proteinExistence type="inferred from homology"/>
<gene>
    <name evidence="3" type="ORF">UFOPK3772_01661</name>
</gene>
<dbReference type="AlphaFoldDB" id="A0A6J7KBX3"/>
<organism evidence="3">
    <name type="scientific">freshwater metagenome</name>
    <dbReference type="NCBI Taxonomy" id="449393"/>
    <lineage>
        <taxon>unclassified sequences</taxon>
        <taxon>metagenomes</taxon>
        <taxon>ecological metagenomes</taxon>
    </lineage>
</organism>
<accession>A0A6J7KBX3</accession>
<dbReference type="PROSITE" id="PS00061">
    <property type="entry name" value="ADH_SHORT"/>
    <property type="match status" value="1"/>
</dbReference>
<dbReference type="PRINTS" id="PR00080">
    <property type="entry name" value="SDRFAMILY"/>
</dbReference>
<dbReference type="PRINTS" id="PR00081">
    <property type="entry name" value="GDHRDH"/>
</dbReference>
<dbReference type="Pfam" id="PF13561">
    <property type="entry name" value="adh_short_C2"/>
    <property type="match status" value="1"/>
</dbReference>
<dbReference type="GO" id="GO:0016491">
    <property type="term" value="F:oxidoreductase activity"/>
    <property type="evidence" value="ECO:0007669"/>
    <property type="project" value="UniProtKB-KW"/>
</dbReference>
<dbReference type="FunFam" id="3.40.50.720:FF:000084">
    <property type="entry name" value="Short-chain dehydrogenase reductase"/>
    <property type="match status" value="1"/>
</dbReference>
<dbReference type="PANTHER" id="PTHR24321">
    <property type="entry name" value="DEHYDROGENASES, SHORT CHAIN"/>
    <property type="match status" value="1"/>
</dbReference>
<sequence length="250" mass="25225">MTGAASGIGEATARVLAEQGASVVVLGLDEPALEAAAIAVPGSYALVVDVASPSSVDAAFALATARSGHIDGVVHAAGIDDPTTKRRVAEQMAAGQYVDTVADLTDEQWRRMMSVNLDGSFHVLRAALRIMRDQGAGSVVLIGSETGVRGLAGLAHYAASKGGVHALVRSAAKEAASYGVRINGIAPGVIDTPMSRRSVGVFGGAETAIAPIGRVGLPSEIAGVAAFLCSDLSSYVVGEIINVDGGRMAC</sequence>
<dbReference type="CDD" id="cd05233">
    <property type="entry name" value="SDR_c"/>
    <property type="match status" value="1"/>
</dbReference>
<dbReference type="InterPro" id="IPR002347">
    <property type="entry name" value="SDR_fam"/>
</dbReference>
<evidence type="ECO:0000313" key="3">
    <source>
        <dbReference type="EMBL" id="CAB4952821.1"/>
    </source>
</evidence>
<evidence type="ECO:0000256" key="2">
    <source>
        <dbReference type="ARBA" id="ARBA00023002"/>
    </source>
</evidence>
<dbReference type="InterPro" id="IPR036291">
    <property type="entry name" value="NAD(P)-bd_dom_sf"/>
</dbReference>
<name>A0A6J7KBX3_9ZZZZ</name>
<protein>
    <submittedName>
        <fullName evidence="3">Unannotated protein</fullName>
    </submittedName>
</protein>
<dbReference type="InterPro" id="IPR020904">
    <property type="entry name" value="Sc_DH/Rdtase_CS"/>
</dbReference>